<dbReference type="SUPFAM" id="SSF52540">
    <property type="entry name" value="P-loop containing nucleoside triphosphate hydrolases"/>
    <property type="match status" value="1"/>
</dbReference>
<dbReference type="Gene3D" id="1.20.58.530">
    <property type="match status" value="1"/>
</dbReference>
<keyword evidence="11 20" id="KW-0505">Motor protein</keyword>
<keyword evidence="3" id="KW-0787">Thick filament</keyword>
<dbReference type="FunFam" id="1.20.5.370:FF:000007">
    <property type="entry name" value="Myosin heavy chain"/>
    <property type="match status" value="1"/>
</dbReference>
<evidence type="ECO:0000256" key="13">
    <source>
        <dbReference type="ARBA" id="ARBA00023203"/>
    </source>
</evidence>
<dbReference type="PROSITE" id="PS50096">
    <property type="entry name" value="IQ"/>
    <property type="match status" value="1"/>
</dbReference>
<evidence type="ECO:0000256" key="20">
    <source>
        <dbReference type="PROSITE-ProRule" id="PRU00782"/>
    </source>
</evidence>
<keyword evidence="9" id="KW-0175">Coiled coil</keyword>
<keyword evidence="6" id="KW-0597">Phosphoprotein</keyword>
<dbReference type="FunFam" id="2.30.30.360:FF:000001">
    <property type="entry name" value="Myosin heavy chain"/>
    <property type="match status" value="1"/>
</dbReference>
<evidence type="ECO:0000256" key="8">
    <source>
        <dbReference type="ARBA" id="ARBA00022840"/>
    </source>
</evidence>
<evidence type="ECO:0000256" key="21">
    <source>
        <dbReference type="SAM" id="MobiDB-lite"/>
    </source>
</evidence>
<dbReference type="Pfam" id="PF00063">
    <property type="entry name" value="Myosin_head"/>
    <property type="match status" value="1"/>
</dbReference>
<dbReference type="SUPFAM" id="SSF57997">
    <property type="entry name" value="Tropomyosin"/>
    <property type="match status" value="1"/>
</dbReference>
<evidence type="ECO:0000313" key="24">
    <source>
        <dbReference type="EMBL" id="KAH0511339.1"/>
    </source>
</evidence>
<evidence type="ECO:0000256" key="11">
    <source>
        <dbReference type="ARBA" id="ARBA00023175"/>
    </source>
</evidence>
<evidence type="ECO:0000256" key="9">
    <source>
        <dbReference type="ARBA" id="ARBA00023054"/>
    </source>
</evidence>
<evidence type="ECO:0000256" key="17">
    <source>
        <dbReference type="ARBA" id="ARBA00041436"/>
    </source>
</evidence>
<dbReference type="FunFam" id="1.20.5.370:FF:000003">
    <property type="entry name" value="Myosin heavy chain"/>
    <property type="match status" value="1"/>
</dbReference>
<dbReference type="FunFam" id="1.20.5.370:FF:000002">
    <property type="entry name" value="Myosin heavy chain"/>
    <property type="match status" value="1"/>
</dbReference>
<evidence type="ECO:0000256" key="1">
    <source>
        <dbReference type="ARBA" id="ARBA00004657"/>
    </source>
</evidence>
<dbReference type="InterPro" id="IPR027417">
    <property type="entry name" value="P-loop_NTPase"/>
</dbReference>
<dbReference type="PROSITE" id="PS51456">
    <property type="entry name" value="MYOSIN_MOTOR"/>
    <property type="match status" value="1"/>
</dbReference>
<dbReference type="GO" id="GO:0016460">
    <property type="term" value="C:myosin II complex"/>
    <property type="evidence" value="ECO:0007669"/>
    <property type="project" value="TreeGrafter"/>
</dbReference>
<evidence type="ECO:0000259" key="22">
    <source>
        <dbReference type="PROSITE" id="PS51456"/>
    </source>
</evidence>
<dbReference type="GO" id="GO:0005524">
    <property type="term" value="F:ATP binding"/>
    <property type="evidence" value="ECO:0007669"/>
    <property type="project" value="UniProtKB-UniRule"/>
</dbReference>
<evidence type="ECO:0000256" key="10">
    <source>
        <dbReference type="ARBA" id="ARBA00023123"/>
    </source>
</evidence>
<dbReference type="InterPro" id="IPR008989">
    <property type="entry name" value="Myosin_S1_N"/>
</dbReference>
<feature type="domain" description="Myosin motor" evidence="22">
    <location>
        <begin position="86"/>
        <end position="790"/>
    </location>
</feature>
<comment type="function">
    <text evidence="19">Myosins are actin-based motor molecules with ATPase activity essential for muscle contraction.</text>
</comment>
<accession>A0A8J6GJ27</accession>
<dbReference type="SMART" id="SM00015">
    <property type="entry name" value="IQ"/>
    <property type="match status" value="2"/>
</dbReference>
<organism evidence="24 25">
    <name type="scientific">Microtus ochrogaster</name>
    <name type="common">Prairie vole</name>
    <dbReference type="NCBI Taxonomy" id="79684"/>
    <lineage>
        <taxon>Eukaryota</taxon>
        <taxon>Metazoa</taxon>
        <taxon>Chordata</taxon>
        <taxon>Craniata</taxon>
        <taxon>Vertebrata</taxon>
        <taxon>Euteleostomi</taxon>
        <taxon>Mammalia</taxon>
        <taxon>Eutheria</taxon>
        <taxon>Euarchontoglires</taxon>
        <taxon>Glires</taxon>
        <taxon>Rodentia</taxon>
        <taxon>Myomorpha</taxon>
        <taxon>Muroidea</taxon>
        <taxon>Cricetidae</taxon>
        <taxon>Arvicolinae</taxon>
        <taxon>Microtus</taxon>
    </lineage>
</organism>
<keyword evidence="5" id="KW-0963">Cytoplasm</keyword>
<evidence type="ECO:0000256" key="14">
    <source>
        <dbReference type="ARBA" id="ARBA00038665"/>
    </source>
</evidence>
<dbReference type="InterPro" id="IPR004009">
    <property type="entry name" value="SH3_Myosin"/>
</dbReference>
<dbReference type="FunFam" id="1.20.5.340:FF:000013">
    <property type="entry name" value="Myosin heavy chain"/>
    <property type="match status" value="1"/>
</dbReference>
<dbReference type="Gene3D" id="1.20.5.4820">
    <property type="match status" value="2"/>
</dbReference>
<evidence type="ECO:0000256" key="18">
    <source>
        <dbReference type="ARBA" id="ARBA00042414"/>
    </source>
</evidence>
<protein>
    <recommendedName>
        <fullName evidence="15">Myosin-2</fullName>
    </recommendedName>
    <alternativeName>
        <fullName evidence="17">Myosin heavy chain 2</fullName>
    </alternativeName>
    <alternativeName>
        <fullName evidence="18">Myosin heavy chain 2a</fullName>
    </alternativeName>
    <alternativeName>
        <fullName evidence="16">Myosin heavy chain, skeletal muscle, adult 2</fullName>
    </alternativeName>
</protein>
<dbReference type="Gene3D" id="1.20.5.340">
    <property type="match status" value="5"/>
</dbReference>
<evidence type="ECO:0000256" key="2">
    <source>
        <dbReference type="ARBA" id="ARBA00008314"/>
    </source>
</evidence>
<proteinExistence type="inferred from homology"/>
<evidence type="ECO:0000256" key="4">
    <source>
        <dbReference type="ARBA" id="ARBA00022481"/>
    </source>
</evidence>
<dbReference type="Gene3D" id="3.40.850.10">
    <property type="entry name" value="Kinesin motor domain"/>
    <property type="match status" value="1"/>
</dbReference>
<evidence type="ECO:0000256" key="15">
    <source>
        <dbReference type="ARBA" id="ARBA00039812"/>
    </source>
</evidence>
<evidence type="ECO:0000256" key="5">
    <source>
        <dbReference type="ARBA" id="ARBA00022490"/>
    </source>
</evidence>
<dbReference type="InterPro" id="IPR036961">
    <property type="entry name" value="Kinesin_motor_dom_sf"/>
</dbReference>
<keyword evidence="13 20" id="KW-0009">Actin-binding</keyword>
<dbReference type="InterPro" id="IPR014751">
    <property type="entry name" value="XRCC4-like_C"/>
</dbReference>
<keyword evidence="4" id="KW-0488">Methylation</keyword>
<keyword evidence="12" id="KW-0514">Muscle protein</keyword>
<dbReference type="GO" id="GO:0051015">
    <property type="term" value="F:actin filament binding"/>
    <property type="evidence" value="ECO:0007669"/>
    <property type="project" value="InterPro"/>
</dbReference>
<dbReference type="GO" id="GO:0006936">
    <property type="term" value="P:muscle contraction"/>
    <property type="evidence" value="ECO:0007669"/>
    <property type="project" value="TreeGrafter"/>
</dbReference>
<comment type="subunit">
    <text evidence="14">Muscle myosin is a hexameric protein that consists of 2 heavy chain subunits (MHC), 2 alkali light chain subunits (MLC) and 2 regulatory light chain subunits (MLC-2). Interacts with GCSAM.</text>
</comment>
<dbReference type="Pfam" id="PF02736">
    <property type="entry name" value="Myosin_N"/>
    <property type="match status" value="1"/>
</dbReference>
<dbReference type="InterPro" id="IPR000048">
    <property type="entry name" value="IQ_motif_EF-hand-BS"/>
</dbReference>
<dbReference type="FunFam" id="1.20.5.370:FF:000008">
    <property type="entry name" value="Myosin heavy chain"/>
    <property type="match status" value="1"/>
</dbReference>
<evidence type="ECO:0000256" key="7">
    <source>
        <dbReference type="ARBA" id="ARBA00022741"/>
    </source>
</evidence>
<dbReference type="FunFam" id="1.20.58.530:FF:000001">
    <property type="entry name" value="Myosin heavy chain"/>
    <property type="match status" value="1"/>
</dbReference>
<dbReference type="GO" id="GO:0000146">
    <property type="term" value="F:microfilament motor activity"/>
    <property type="evidence" value="ECO:0007669"/>
    <property type="project" value="TreeGrafter"/>
</dbReference>
<keyword evidence="8 20" id="KW-0067">ATP-binding</keyword>
<dbReference type="Gene3D" id="1.20.5.370">
    <property type="match status" value="4"/>
</dbReference>
<dbReference type="FunFam" id="1.10.10.820:FF:000001">
    <property type="entry name" value="Myosin heavy chain"/>
    <property type="match status" value="1"/>
</dbReference>
<dbReference type="InterPro" id="IPR001609">
    <property type="entry name" value="Myosin_head_motor_dom-like"/>
</dbReference>
<name>A0A8J6GJ27_MICOH</name>
<keyword evidence="7 20" id="KW-0547">Nucleotide-binding</keyword>
<dbReference type="Proteomes" id="UP000710432">
    <property type="component" value="Unassembled WGS sequence"/>
</dbReference>
<dbReference type="Pfam" id="PF01576">
    <property type="entry name" value="Myosin_tail_1"/>
    <property type="match status" value="1"/>
</dbReference>
<gene>
    <name evidence="24" type="ORF">LTLLF_147710</name>
</gene>
<feature type="binding site" evidence="20">
    <location>
        <begin position="179"/>
        <end position="186"/>
    </location>
    <ligand>
        <name>ATP</name>
        <dbReference type="ChEBI" id="CHEBI:30616"/>
    </ligand>
</feature>
<dbReference type="Gene3D" id="2.30.30.360">
    <property type="entry name" value="Myosin S1 fragment, N-terminal"/>
    <property type="match status" value="1"/>
</dbReference>
<reference evidence="24" key="1">
    <citation type="submission" date="2020-03" db="EMBL/GenBank/DDBJ databases">
        <title>Studies in the Genomics of Life Span.</title>
        <authorList>
            <person name="Glass D."/>
        </authorList>
    </citation>
    <scope>NUCLEOTIDE SEQUENCE</scope>
    <source>
        <strain evidence="24">LTLLF</strain>
        <tissue evidence="24">Muscle</tissue>
    </source>
</reference>
<evidence type="ECO:0000313" key="25">
    <source>
        <dbReference type="Proteomes" id="UP000710432"/>
    </source>
</evidence>
<dbReference type="EMBL" id="JAATJU010022200">
    <property type="protein sequence ID" value="KAH0511339.1"/>
    <property type="molecule type" value="Genomic_DNA"/>
</dbReference>
<dbReference type="Gene3D" id="1.20.120.720">
    <property type="entry name" value="Myosin VI head, motor domain, U50 subdomain"/>
    <property type="match status" value="1"/>
</dbReference>
<sequence length="1971" mass="226465">MSSDAEMAVFGEAAPYLRKSEKERIEAQNRPFDAKTSVFVAEPKESFVKGTIQSKDAGKVTVKTEAGATLTVKEDQVFPMNPPKYDKIEDMAMMTHLHEPAVLYNLKERYAAWMIYTYSGLFCVTVNPYKWLPVYNPEVVAAYRGKKRQEAPPHIFSISDNAYQFMLTDRENQSILITGESGAGKTVNTKRVIQYFATIAVTGDKKKEEAPTGKMQGTLEDQIISANPLLEAFGNAKTVRNDNSSRFGKFIRIHFGTTGKLASADIETYLLEKSRVTFQLKAERSYHIFYQITSNKKPELIEMLLITTNPYDYPFVSQGEISVASIDDQEELMATDSAIDILGFTNEEKVSIYKLTGAVMHYGNMKFKQKQREEQAEPDGTEVADKAAYLQGLNSADLLKALCYPRVKVGNEYVTKGQTVEQVTNAVGALAKAMYEKMFLWMVTRINQQLDTKQPRQYFIGVLDIAGFEIFDFNSLEQLCINFTNEKLQQFFNHHMFVLEQEEYKKEGIEWTFIDFGMDLAACIELIEKPMGIFSILEEECMFPKATDTSFKNKLYEQHLGKSANFQKPKVVKGKAEAHFSLIHYAGTVDYNITGWLDKNKDPLNETVVGLYQKSSVKTLAYLFSGTQTAEAEASSGGAAKKGAKKKGSSFQTVSALFRENLNKLMTNLRSTHPHFVRCIIPNETKTPGAMEHELVLHQLRCNGVLEGIRICRKGFPSRILYADFKQRYKVLNASAIPEGQFIDSKKASEKLLGSIDIDHTQYKFGHTKVTLSKSSLMSSCPFELDVKFLICNIACTQVFFKAGLLGLLEEMRDDKLAQLITRTQAMCRGFLARVEYQKMVERRESIFCIQYNIRAFMNVKHWPWMKLFFKIKPLLKSAETEKEMANMKEEFQKTKDELSKSEAKRKELEEKMVSLLKEKNDLQLQVQAEAEGLADAEERCDQLIKTKIQLEAKIKEVTERAEDEEEINAELTAKKRKLEDECSELKKDIDDLELTLAKVEKEKHATENKVKNLTEEMAGLDETIAKLTKEKKALQEAHQQTLDDLQAEEDKVNTLTKAKIKLEQQVDDLEGSLEQEKKLRMDLERAKRKLEGDLKLAQESIMDIENEKQQLDERLKKKEFEMSNLQSKIEDEQAVGIQLQKKIKELQARIEELEEEIEAERASRAKAEKQRSDLSRELEEISERLEEAGGATSAQIEMNKKREAEFQKMRRDLEEATLQHEATAATLRKKHADSVAELGEQIDNLQRVKQKLEKEKSEMKMEIDDLASNVETVSKAKGNLEKMCRTLEDQVSELKSKEEEQQRLINDLTSQRGRLQTESGEFSRQLDEKEALVSQLSRGKQAFTQQIEELKRQLEEEVKAKNALAHALQSSRHDCDLLREQYEEEQESKAELQRALSKANSEVAQWRTKYETDAIQRTEELEEAKKKLAQRLQAAEEHVEAVNAKCASLEKTKQRLQNEVEDLMLDVERTNAACAALDKKQRNFDKILAEWKQKYEETHAELEASQKEARSLGTELFKMKNAYEESLDQLETLKRENKNLQQEISDLTEQIAEGGKRIHELEKIKKQVEQEKCELQAALEEAEASLEHEEGKILRIQLELNQVKSEIDRKIAEKDEEIDQLKRNHIRVVESMQSTLDAEIRSRNDAIRIKKKMEGDLNEMEIQLNHSNRMAAEALRNYRNTQGILKDTQLHLDDALRGQEDLKEQLAMVERRANLLQAEIEELRATLEQTERSRKIAEQELLDASERVQLLHTQNTSLINTKKKLETDISQMQGEMEDIVQEARNAEEKAKKAITDAAMMAEELKKEQDTSAHLERMKKNMEQTVKDLQLRLDEAEQLALKGGKKQIQKLEARVRELEGEVESEQKRNVEAVKGLRKHERRVKELTYQTEEDRKNILRLQDLVDKLQAKVKSYKRQAEEAEEQSNTNLSKFRKIQHELEEAEERADIAESQVNKLRVKSREVHTKIISEE</sequence>
<dbReference type="FunFam" id="1.20.5.340:FF:000004">
    <property type="entry name" value="Myosin heavy chain"/>
    <property type="match status" value="1"/>
</dbReference>
<evidence type="ECO:0000256" key="3">
    <source>
        <dbReference type="ARBA" id="ARBA00022433"/>
    </source>
</evidence>
<dbReference type="FunFam" id="1.20.5.340:FF:000003">
    <property type="entry name" value="Myosin heavy chain"/>
    <property type="match status" value="1"/>
</dbReference>
<feature type="region of interest" description="Disordered" evidence="21">
    <location>
        <begin position="1159"/>
        <end position="1206"/>
    </location>
</feature>
<dbReference type="Gene3D" id="1.10.10.820">
    <property type="match status" value="1"/>
</dbReference>
<feature type="region of interest" description="Actin-binding" evidence="20">
    <location>
        <begin position="662"/>
        <end position="684"/>
    </location>
</feature>
<feature type="domain" description="Myosin N-terminal SH3-like" evidence="23">
    <location>
        <begin position="33"/>
        <end position="82"/>
    </location>
</feature>
<dbReference type="FunFam" id="1.20.5.340:FF:000002">
    <property type="entry name" value="Myosin heavy chain"/>
    <property type="match status" value="1"/>
</dbReference>
<comment type="subcellular location">
    <subcellularLocation>
        <location evidence="1">Cytoplasm</location>
        <location evidence="1">Myofibril</location>
    </subcellularLocation>
</comment>
<evidence type="ECO:0000256" key="19">
    <source>
        <dbReference type="ARBA" id="ARBA00044929"/>
    </source>
</evidence>
<dbReference type="Gene3D" id="6.10.250.2420">
    <property type="match status" value="1"/>
</dbReference>
<evidence type="ECO:0000259" key="23">
    <source>
        <dbReference type="PROSITE" id="PS51844"/>
    </source>
</evidence>
<dbReference type="FunFam" id="1.20.5.340:FF:000006">
    <property type="entry name" value="Myosin heavy chain"/>
    <property type="match status" value="1"/>
</dbReference>
<dbReference type="PROSITE" id="PS51844">
    <property type="entry name" value="SH3_LIKE"/>
    <property type="match status" value="1"/>
</dbReference>
<dbReference type="InterPro" id="IPR002928">
    <property type="entry name" value="Myosin_tail"/>
</dbReference>
<evidence type="ECO:0000256" key="12">
    <source>
        <dbReference type="ARBA" id="ARBA00023179"/>
    </source>
</evidence>
<keyword evidence="10 20" id="KW-0518">Myosin</keyword>
<dbReference type="SMART" id="SM00242">
    <property type="entry name" value="MYSc"/>
    <property type="match status" value="1"/>
</dbReference>
<dbReference type="FunFam" id="3.40.850.10:FF:000024">
    <property type="entry name" value="Myosin heavy chain, isoform J"/>
    <property type="match status" value="1"/>
</dbReference>
<comment type="caution">
    <text evidence="24">The sequence shown here is derived from an EMBL/GenBank/DDBJ whole genome shotgun (WGS) entry which is preliminary data.</text>
</comment>
<dbReference type="SUPFAM" id="SSF90257">
    <property type="entry name" value="Myosin rod fragments"/>
    <property type="match status" value="5"/>
</dbReference>
<evidence type="ECO:0000256" key="16">
    <source>
        <dbReference type="ARBA" id="ARBA00041387"/>
    </source>
</evidence>
<dbReference type="PANTHER" id="PTHR45615">
    <property type="entry name" value="MYOSIN HEAVY CHAIN, NON-MUSCLE"/>
    <property type="match status" value="1"/>
</dbReference>
<dbReference type="FunFam" id="1.20.120.720:FF:000001">
    <property type="entry name" value="Myosin heavy chain, muscle"/>
    <property type="match status" value="1"/>
</dbReference>
<dbReference type="GO" id="GO:0030016">
    <property type="term" value="C:myofibril"/>
    <property type="evidence" value="ECO:0007669"/>
    <property type="project" value="UniProtKB-SubCell"/>
</dbReference>
<dbReference type="PANTHER" id="PTHR45615:SF39">
    <property type="entry name" value="MYOSIN-2"/>
    <property type="match status" value="1"/>
</dbReference>
<dbReference type="GO" id="GO:0032982">
    <property type="term" value="C:myosin filament"/>
    <property type="evidence" value="ECO:0007669"/>
    <property type="project" value="UniProtKB-KW"/>
</dbReference>
<evidence type="ECO:0000256" key="6">
    <source>
        <dbReference type="ARBA" id="ARBA00022553"/>
    </source>
</evidence>
<comment type="similarity">
    <text evidence="2 20">Belongs to the TRAFAC class myosin-kinesin ATPase superfamily. Myosin family.</text>
</comment>
<feature type="compositionally biased region" description="Basic and acidic residues" evidence="21">
    <location>
        <begin position="1160"/>
        <end position="1188"/>
    </location>
</feature>
<dbReference type="PRINTS" id="PR00193">
    <property type="entry name" value="MYOSINHEAVY"/>
</dbReference>
<dbReference type="FunFam" id="1.20.5.370:FF:000001">
    <property type="entry name" value="Myosin heavy chain"/>
    <property type="match status" value="1"/>
</dbReference>